<reference evidence="4 5" key="1">
    <citation type="submission" date="2016-05" db="EMBL/GenBank/DDBJ databases">
        <authorList>
            <person name="Lavstsen T."/>
            <person name="Jespersen J.S."/>
        </authorList>
    </citation>
    <scope>NUCLEOTIDE SEQUENCE [LARGE SCALE GENOMIC DNA]</scope>
    <source>
        <strain evidence="4 5">B7-9</strain>
    </source>
</reference>
<evidence type="ECO:0000313" key="5">
    <source>
        <dbReference type="Proteomes" id="UP000220922"/>
    </source>
</evidence>
<dbReference type="GO" id="GO:0005524">
    <property type="term" value="F:ATP binding"/>
    <property type="evidence" value="ECO:0007669"/>
    <property type="project" value="InterPro"/>
</dbReference>
<evidence type="ECO:0000256" key="1">
    <source>
        <dbReference type="ARBA" id="ARBA00011040"/>
    </source>
</evidence>
<dbReference type="InterPro" id="IPR027417">
    <property type="entry name" value="P-loop_NTPase"/>
</dbReference>
<dbReference type="InterPro" id="IPR008978">
    <property type="entry name" value="HSP20-like_chaperone"/>
</dbReference>
<feature type="domain" description="ArsA HSP20-like" evidence="3">
    <location>
        <begin position="308"/>
        <end position="347"/>
    </location>
</feature>
<dbReference type="InterPro" id="IPR040612">
    <property type="entry name" value="ArsA_HSP20-like"/>
</dbReference>
<dbReference type="Gene3D" id="3.40.50.300">
    <property type="entry name" value="P-loop containing nucleotide triphosphate hydrolases"/>
    <property type="match status" value="1"/>
</dbReference>
<evidence type="ECO:0000259" key="2">
    <source>
        <dbReference type="Pfam" id="PF02374"/>
    </source>
</evidence>
<evidence type="ECO:0000259" key="3">
    <source>
        <dbReference type="Pfam" id="PF17886"/>
    </source>
</evidence>
<dbReference type="EMBL" id="LYXE01000009">
    <property type="protein sequence ID" value="PDW01271.1"/>
    <property type="molecule type" value="Genomic_DNA"/>
</dbReference>
<dbReference type="GO" id="GO:0016887">
    <property type="term" value="F:ATP hydrolysis activity"/>
    <property type="evidence" value="ECO:0007669"/>
    <property type="project" value="InterPro"/>
</dbReference>
<dbReference type="InterPro" id="IPR016300">
    <property type="entry name" value="ATPase_ArsA/GET3"/>
</dbReference>
<dbReference type="Gene3D" id="2.60.40.790">
    <property type="match status" value="1"/>
</dbReference>
<dbReference type="OrthoDB" id="141099at2"/>
<comment type="similarity">
    <text evidence="1">Belongs to the arsA ATPase family.</text>
</comment>
<proteinExistence type="inferred from homology"/>
<dbReference type="Pfam" id="PF02374">
    <property type="entry name" value="ArsA_ATPase"/>
    <property type="match status" value="1"/>
</dbReference>
<dbReference type="InterPro" id="IPR025723">
    <property type="entry name" value="ArsA/GET3_ATPase-like"/>
</dbReference>
<dbReference type="RefSeq" id="WP_097650415.1">
    <property type="nucleotide sequence ID" value="NZ_LYXE01000009.1"/>
</dbReference>
<dbReference type="Pfam" id="PF17886">
    <property type="entry name" value="ArsA_HSP20"/>
    <property type="match status" value="1"/>
</dbReference>
<dbReference type="PANTHER" id="PTHR10803:SF3">
    <property type="entry name" value="ATPASE GET3"/>
    <property type="match status" value="1"/>
</dbReference>
<name>A0A2H3KRM7_9CHLR</name>
<dbReference type="PANTHER" id="PTHR10803">
    <property type="entry name" value="ARSENICAL PUMP-DRIVING ATPASE ARSENITE-TRANSLOCATING ATPASE"/>
    <property type="match status" value="1"/>
</dbReference>
<comment type="caution">
    <text evidence="4">The sequence shown here is derived from an EMBL/GenBank/DDBJ whole genome shotgun (WGS) entry which is preliminary data.</text>
</comment>
<gene>
    <name evidence="4" type="ORF">A9Q02_07510</name>
</gene>
<accession>A0A2H3KRM7</accession>
<dbReference type="PROSITE" id="PS51257">
    <property type="entry name" value="PROKAR_LIPOPROTEIN"/>
    <property type="match status" value="1"/>
</dbReference>
<organism evidence="4 5">
    <name type="scientific">Candidatus Chloroploca asiatica</name>
    <dbReference type="NCBI Taxonomy" id="1506545"/>
    <lineage>
        <taxon>Bacteria</taxon>
        <taxon>Bacillati</taxon>
        <taxon>Chloroflexota</taxon>
        <taxon>Chloroflexia</taxon>
        <taxon>Chloroflexales</taxon>
        <taxon>Chloroflexineae</taxon>
        <taxon>Oscillochloridaceae</taxon>
        <taxon>Candidatus Chloroploca</taxon>
    </lineage>
</organism>
<dbReference type="Proteomes" id="UP000220922">
    <property type="component" value="Unassembled WGS sequence"/>
</dbReference>
<evidence type="ECO:0000313" key="4">
    <source>
        <dbReference type="EMBL" id="PDW01271.1"/>
    </source>
</evidence>
<feature type="domain" description="ArsA/GET3 Anion-transporting ATPase-like" evidence="2">
    <location>
        <begin position="1"/>
        <end position="241"/>
    </location>
</feature>
<dbReference type="SUPFAM" id="SSF52540">
    <property type="entry name" value="P-loop containing nucleoside triphosphate hydrolases"/>
    <property type="match status" value="1"/>
</dbReference>
<sequence>MKLLIFSGFSQILQSTAAIASACHAARRGQRVLLASVGPGHVLGSLLGQSLGSRPMELEANLAALEINALSEIGARWDDVRPSLRSGPAAKLRELGPEELPSFPGMDAIAGLLIAEKARQTGRFDLVVLDGPSPEGLVRAMTLPDVLRWLTRLIFGLDRGAGRSRTSQEAAFIPAALLGPNAVAPLQDLRVELEVQRSRLDAATGTRVRLVATSDELVLPPTRTMLTALGLYGLASDELLVSGEPSTVSDATRLEFSPETSKARPHLRIHPLVARSANRDEWALRGAALYHDGEVFDPAKSPREAAGDREVKLHIPFLDSKELDIALASEEVVVRLGQLRRHVLLPGIASGGRLRAKVDADEVLRLWVE</sequence>
<dbReference type="AlphaFoldDB" id="A0A2H3KRM7"/>
<keyword evidence="5" id="KW-1185">Reference proteome</keyword>
<protein>
    <submittedName>
        <fullName evidence="4">ATPase</fullName>
    </submittedName>
</protein>